<accession>A0A560FJ11</accession>
<sequence length="278" mass="29814">MARMNRGLRPIRPSQSFMPTMSQSTAPSTVAPSTVAPVTAAPVVAARAGDISQESDLPGLAVFDFDGTLARGDSLLPFLARVAGGETLRRHLAGSVAGAASRRLSVRPLAGPRLPGRETLVKGGDANDADDDFKTAFKRRLLRRCLAGVPLERAQEAAAEMGAWVRWHTPLRDTLMRHADQGHRILVATGALTLYMPALLAHLPVHDLLGTEMAVGEDGLLTGEMVAGNCVRAEKARRLALWMEETGPYGRRWGYGNQPSDLPFLALMDEATVVPTAH</sequence>
<dbReference type="SUPFAM" id="SSF56784">
    <property type="entry name" value="HAD-like"/>
    <property type="match status" value="1"/>
</dbReference>
<dbReference type="GO" id="GO:0016787">
    <property type="term" value="F:hydrolase activity"/>
    <property type="evidence" value="ECO:0007669"/>
    <property type="project" value="UniProtKB-KW"/>
</dbReference>
<dbReference type="EMBL" id="VITO01000018">
    <property type="protein sequence ID" value="TWB21598.1"/>
    <property type="molecule type" value="Genomic_DNA"/>
</dbReference>
<dbReference type="Gene3D" id="3.40.50.1000">
    <property type="entry name" value="HAD superfamily/HAD-like"/>
    <property type="match status" value="1"/>
</dbReference>
<reference evidence="2 3" key="1">
    <citation type="submission" date="2019-06" db="EMBL/GenBank/DDBJ databases">
        <title>Genomic Encyclopedia of Type Strains, Phase IV (KMG-V): Genome sequencing to study the core and pangenomes of soil and plant-associated prokaryotes.</title>
        <authorList>
            <person name="Whitman W."/>
        </authorList>
    </citation>
    <scope>NUCLEOTIDE SEQUENCE [LARGE SCALE GENOMIC DNA]</scope>
    <source>
        <strain evidence="2 3">BR 11865</strain>
    </source>
</reference>
<dbReference type="InterPro" id="IPR036412">
    <property type="entry name" value="HAD-like_sf"/>
</dbReference>
<dbReference type="Pfam" id="PF12710">
    <property type="entry name" value="HAD"/>
    <property type="match status" value="1"/>
</dbReference>
<feature type="region of interest" description="Disordered" evidence="1">
    <location>
        <begin position="1"/>
        <end position="30"/>
    </location>
</feature>
<dbReference type="InterPro" id="IPR023214">
    <property type="entry name" value="HAD_sf"/>
</dbReference>
<dbReference type="Gene3D" id="1.20.1440.100">
    <property type="entry name" value="SG protein - dephosphorylation function"/>
    <property type="match status" value="1"/>
</dbReference>
<evidence type="ECO:0000313" key="3">
    <source>
        <dbReference type="Proteomes" id="UP000316545"/>
    </source>
</evidence>
<organism evidence="2 3">
    <name type="scientific">Nitrospirillum amazonense</name>
    <dbReference type="NCBI Taxonomy" id="28077"/>
    <lineage>
        <taxon>Bacteria</taxon>
        <taxon>Pseudomonadati</taxon>
        <taxon>Pseudomonadota</taxon>
        <taxon>Alphaproteobacteria</taxon>
        <taxon>Rhodospirillales</taxon>
        <taxon>Azospirillaceae</taxon>
        <taxon>Nitrospirillum</taxon>
    </lineage>
</organism>
<evidence type="ECO:0000256" key="1">
    <source>
        <dbReference type="SAM" id="MobiDB-lite"/>
    </source>
</evidence>
<dbReference type="Proteomes" id="UP000316545">
    <property type="component" value="Unassembled WGS sequence"/>
</dbReference>
<gene>
    <name evidence="2" type="ORF">FBZ88_118116</name>
</gene>
<dbReference type="AlphaFoldDB" id="A0A560FJ11"/>
<proteinExistence type="predicted"/>
<comment type="caution">
    <text evidence="2">The sequence shown here is derived from an EMBL/GenBank/DDBJ whole genome shotgun (WGS) entry which is preliminary data.</text>
</comment>
<keyword evidence="2" id="KW-0378">Hydrolase</keyword>
<keyword evidence="3" id="KW-1185">Reference proteome</keyword>
<name>A0A560FJ11_9PROT</name>
<evidence type="ECO:0000313" key="2">
    <source>
        <dbReference type="EMBL" id="TWB21598.1"/>
    </source>
</evidence>
<protein>
    <submittedName>
        <fullName evidence="2">HAD superfamily phosphoserine phosphatase-like hydrolase</fullName>
    </submittedName>
</protein>
<dbReference type="NCBIfam" id="TIGR01488">
    <property type="entry name" value="HAD-SF-IB"/>
    <property type="match status" value="1"/>
</dbReference>
<feature type="compositionally biased region" description="Polar residues" evidence="1">
    <location>
        <begin position="13"/>
        <end position="23"/>
    </location>
</feature>